<organism evidence="1 2">
    <name type="scientific">Photorhabdus namnaonensis</name>
    <dbReference type="NCBI Taxonomy" id="1851568"/>
    <lineage>
        <taxon>Bacteria</taxon>
        <taxon>Pseudomonadati</taxon>
        <taxon>Pseudomonadota</taxon>
        <taxon>Gammaproteobacteria</taxon>
        <taxon>Enterobacterales</taxon>
        <taxon>Morganellaceae</taxon>
        <taxon>Photorhabdus</taxon>
    </lineage>
</organism>
<evidence type="ECO:0000313" key="1">
    <source>
        <dbReference type="EMBL" id="OCA54178.1"/>
    </source>
</evidence>
<dbReference type="Proteomes" id="UP000092665">
    <property type="component" value="Unassembled WGS sequence"/>
</dbReference>
<reference evidence="2" key="1">
    <citation type="submission" date="2015-11" db="EMBL/GenBank/DDBJ databases">
        <authorList>
            <person name="Tobias N.J."/>
            <person name="Mishra B."/>
            <person name="Gupta D.K."/>
            <person name="Thines M."/>
            <person name="Stinear T.P."/>
            <person name="Bode H.B."/>
        </authorList>
    </citation>
    <scope>NUCLEOTIDE SEQUENCE [LARGE SCALE GENOMIC DNA]</scope>
    <source>
        <strain evidence="2">PB45.5</strain>
    </source>
</reference>
<dbReference type="AlphaFoldDB" id="A0A1B8YG95"/>
<evidence type="ECO:0000313" key="2">
    <source>
        <dbReference type="Proteomes" id="UP000092665"/>
    </source>
</evidence>
<protein>
    <submittedName>
        <fullName evidence="1">Inner membrane protein YccS</fullName>
    </submittedName>
</protein>
<dbReference type="PATRIC" id="fig|29488.15.peg.2892"/>
<keyword evidence="2" id="KW-1185">Reference proteome</keyword>
<proteinExistence type="predicted"/>
<sequence length="96" mass="10734">MPILSYISALGAHRDKLDNKVILDIFDDAVCYIDIALKSALIDDDGINQLPINIVKRIEQAPAERNSKEQLVLQQTGLLIELSPEIVNIIKQINQL</sequence>
<name>A0A1B8YG95_9GAMM</name>
<dbReference type="EMBL" id="LOIC01000072">
    <property type="protein sequence ID" value="OCA54178.1"/>
    <property type="molecule type" value="Genomic_DNA"/>
</dbReference>
<accession>A0A1B8YG95</accession>
<comment type="caution">
    <text evidence="1">The sequence shown here is derived from an EMBL/GenBank/DDBJ whole genome shotgun (WGS) entry which is preliminary data.</text>
</comment>
<gene>
    <name evidence="1" type="primary">yccS_2</name>
    <name evidence="1" type="ORF">Phpb_02622</name>
</gene>